<dbReference type="AlphaFoldDB" id="A0A9D0ZE49"/>
<dbReference type="EMBL" id="DVGA01000003">
    <property type="protein sequence ID" value="HIQ77654.1"/>
    <property type="molecule type" value="Genomic_DNA"/>
</dbReference>
<proteinExistence type="predicted"/>
<dbReference type="InterPro" id="IPR050275">
    <property type="entry name" value="PGM_Phosphatase"/>
</dbReference>
<evidence type="ECO:0000313" key="5">
    <source>
        <dbReference type="Proteomes" id="UP000824262"/>
    </source>
</evidence>
<dbReference type="SMART" id="SM00855">
    <property type="entry name" value="PGAM"/>
    <property type="match status" value="1"/>
</dbReference>
<dbReference type="SUPFAM" id="SSF53254">
    <property type="entry name" value="Phosphoglycerate mutase-like"/>
    <property type="match status" value="1"/>
</dbReference>
<dbReference type="Pfam" id="PF00583">
    <property type="entry name" value="Acetyltransf_1"/>
    <property type="match status" value="1"/>
</dbReference>
<gene>
    <name evidence="4" type="ORF">IAB77_00165</name>
</gene>
<dbReference type="SUPFAM" id="SSF55729">
    <property type="entry name" value="Acyl-CoA N-acyltransferases (Nat)"/>
    <property type="match status" value="1"/>
</dbReference>
<dbReference type="CDD" id="cd07067">
    <property type="entry name" value="HP_PGM_like"/>
    <property type="match status" value="1"/>
</dbReference>
<feature type="active site" description="Proton donor/acceptor" evidence="1">
    <location>
        <position position="82"/>
    </location>
</feature>
<feature type="binding site" evidence="2">
    <location>
        <begin position="8"/>
        <end position="15"/>
    </location>
    <ligand>
        <name>substrate</name>
    </ligand>
</feature>
<accession>A0A9D0ZE49</accession>
<evidence type="ECO:0000313" key="4">
    <source>
        <dbReference type="EMBL" id="HIQ77654.1"/>
    </source>
</evidence>
<dbReference type="PANTHER" id="PTHR48100:SF1">
    <property type="entry name" value="HISTIDINE PHOSPHATASE FAMILY PROTEIN-RELATED"/>
    <property type="match status" value="1"/>
</dbReference>
<reference evidence="4" key="2">
    <citation type="journal article" date="2021" name="PeerJ">
        <title>Extensive microbial diversity within the chicken gut microbiome revealed by metagenomics and culture.</title>
        <authorList>
            <person name="Gilroy R."/>
            <person name="Ravi A."/>
            <person name="Getino M."/>
            <person name="Pursley I."/>
            <person name="Horton D.L."/>
            <person name="Alikhan N.F."/>
            <person name="Baker D."/>
            <person name="Gharbi K."/>
            <person name="Hall N."/>
            <person name="Watson M."/>
            <person name="Adriaenssens E.M."/>
            <person name="Foster-Nyarko E."/>
            <person name="Jarju S."/>
            <person name="Secka A."/>
            <person name="Antonio M."/>
            <person name="Oren A."/>
            <person name="Chaudhuri R.R."/>
            <person name="La Ragione R."/>
            <person name="Hildebrand F."/>
            <person name="Pallen M.J."/>
        </authorList>
    </citation>
    <scope>NUCLEOTIDE SEQUENCE</scope>
    <source>
        <strain evidence="4">ChiBcolR7-354</strain>
    </source>
</reference>
<organism evidence="4 5">
    <name type="scientific">Candidatus Scatomorpha intestinavium</name>
    <dbReference type="NCBI Taxonomy" id="2840922"/>
    <lineage>
        <taxon>Bacteria</taxon>
        <taxon>Bacillati</taxon>
        <taxon>Bacillota</taxon>
        <taxon>Clostridia</taxon>
        <taxon>Eubacteriales</taxon>
        <taxon>Candidatus Scatomorpha</taxon>
    </lineage>
</organism>
<dbReference type="GO" id="GO:0016791">
    <property type="term" value="F:phosphatase activity"/>
    <property type="evidence" value="ECO:0007669"/>
    <property type="project" value="TreeGrafter"/>
</dbReference>
<dbReference type="Proteomes" id="UP000824262">
    <property type="component" value="Unassembled WGS sequence"/>
</dbReference>
<name>A0A9D0ZE49_9FIRM</name>
<dbReference type="CDD" id="cd04301">
    <property type="entry name" value="NAT_SF"/>
    <property type="match status" value="1"/>
</dbReference>
<dbReference type="PANTHER" id="PTHR48100">
    <property type="entry name" value="BROAD-SPECIFICITY PHOSPHATASE YOR283W-RELATED"/>
    <property type="match status" value="1"/>
</dbReference>
<feature type="domain" description="N-acetyltransferase" evidence="3">
    <location>
        <begin position="222"/>
        <end position="378"/>
    </location>
</feature>
<evidence type="ECO:0000259" key="3">
    <source>
        <dbReference type="PROSITE" id="PS51186"/>
    </source>
</evidence>
<dbReference type="InterPro" id="IPR016181">
    <property type="entry name" value="Acyl_CoA_acyltransferase"/>
</dbReference>
<dbReference type="GO" id="GO:0016747">
    <property type="term" value="F:acyltransferase activity, transferring groups other than amino-acyl groups"/>
    <property type="evidence" value="ECO:0007669"/>
    <property type="project" value="InterPro"/>
</dbReference>
<reference evidence="4" key="1">
    <citation type="submission" date="2020-10" db="EMBL/GenBank/DDBJ databases">
        <authorList>
            <person name="Gilroy R."/>
        </authorList>
    </citation>
    <scope>NUCLEOTIDE SEQUENCE</scope>
    <source>
        <strain evidence="4">ChiBcolR7-354</strain>
    </source>
</reference>
<protein>
    <submittedName>
        <fullName evidence="4">GNAT family N-acetyltransferase</fullName>
    </submittedName>
</protein>
<feature type="active site" description="Tele-phosphohistidine intermediate" evidence="1">
    <location>
        <position position="9"/>
    </location>
</feature>
<sequence>MTTIYLIRHAEAEGNLFRRAQGHWNGKITERGKKQIDALAERFRDIHIDAVYSSDLDRTVETAGAILRGRNLELHKTERLREICMGVWEGQPWGELSYRYPEEMYKFNNDIEHWAVPGSESFESVQRRITGAILDIAAENEGRTVAVVSHGMAIKIFLMGALGLTSENAMMHGDNTSVSLLHVDGSKIDVEYYNDNSHLGELSTFAKQVWWRDTKKEDMTSLRFEPLDPKRDADAAFYLRCYRDSWVVAHGSDSGFVSSVYLSSARSHAAKSPGCLLKVMSGSTPAGVLELDPRRGREDGCGWISLLYLLPEYRSHGLGVQLIGCAAAYFDALGRRALRLHVAVTNEHAIGFYEHYGFRRLRTDAGVSSEQYLMERPI</sequence>
<dbReference type="Pfam" id="PF00300">
    <property type="entry name" value="His_Phos_1"/>
    <property type="match status" value="1"/>
</dbReference>
<dbReference type="Gene3D" id="3.40.630.30">
    <property type="match status" value="1"/>
</dbReference>
<comment type="caution">
    <text evidence="4">The sequence shown here is derived from an EMBL/GenBank/DDBJ whole genome shotgun (WGS) entry which is preliminary data.</text>
</comment>
<evidence type="ECO:0000256" key="1">
    <source>
        <dbReference type="PIRSR" id="PIRSR613078-1"/>
    </source>
</evidence>
<dbReference type="GO" id="GO:0005737">
    <property type="term" value="C:cytoplasm"/>
    <property type="evidence" value="ECO:0007669"/>
    <property type="project" value="TreeGrafter"/>
</dbReference>
<dbReference type="InterPro" id="IPR013078">
    <property type="entry name" value="His_Pase_superF_clade-1"/>
</dbReference>
<dbReference type="PROSITE" id="PS51186">
    <property type="entry name" value="GNAT"/>
    <property type="match status" value="1"/>
</dbReference>
<dbReference type="Gene3D" id="3.40.50.1240">
    <property type="entry name" value="Phosphoglycerate mutase-like"/>
    <property type="match status" value="1"/>
</dbReference>
<feature type="binding site" evidence="2">
    <location>
        <position position="58"/>
    </location>
    <ligand>
        <name>substrate</name>
    </ligand>
</feature>
<dbReference type="InterPro" id="IPR000182">
    <property type="entry name" value="GNAT_dom"/>
</dbReference>
<dbReference type="InterPro" id="IPR029033">
    <property type="entry name" value="His_PPase_superfam"/>
</dbReference>
<evidence type="ECO:0000256" key="2">
    <source>
        <dbReference type="PIRSR" id="PIRSR613078-2"/>
    </source>
</evidence>